<dbReference type="Gene3D" id="1.10.10.60">
    <property type="entry name" value="Homeodomain-like"/>
    <property type="match status" value="2"/>
</dbReference>
<dbReference type="PROSITE" id="PS01124">
    <property type="entry name" value="HTH_ARAC_FAMILY_2"/>
    <property type="match status" value="1"/>
</dbReference>
<dbReference type="GO" id="GO:0003700">
    <property type="term" value="F:DNA-binding transcription factor activity"/>
    <property type="evidence" value="ECO:0007669"/>
    <property type="project" value="InterPro"/>
</dbReference>
<dbReference type="PRINTS" id="PR00032">
    <property type="entry name" value="HTHARAC"/>
</dbReference>
<dbReference type="PANTHER" id="PTHR43280:SF2">
    <property type="entry name" value="HTH-TYPE TRANSCRIPTIONAL REGULATOR EXSA"/>
    <property type="match status" value="1"/>
</dbReference>
<proteinExistence type="predicted"/>
<evidence type="ECO:0000256" key="2">
    <source>
        <dbReference type="ARBA" id="ARBA00023125"/>
    </source>
</evidence>
<reference evidence="5 6" key="1">
    <citation type="submission" date="2022-10" db="EMBL/GenBank/DDBJ databases">
        <title>Comparative genomic analysis of Cohnella hashimotonis sp. nov., isolated from the International Space Station.</title>
        <authorList>
            <person name="Simpson A."/>
            <person name="Venkateswaran K."/>
        </authorList>
    </citation>
    <scope>NUCLEOTIDE SEQUENCE [LARGE SCALE GENOMIC DNA]</scope>
    <source>
        <strain evidence="5 6">DSM 18997</strain>
    </source>
</reference>
<feature type="domain" description="HTH araC/xylS-type" evidence="4">
    <location>
        <begin position="25"/>
        <end position="123"/>
    </location>
</feature>
<dbReference type="SMART" id="SM00342">
    <property type="entry name" value="HTH_ARAC"/>
    <property type="match status" value="1"/>
</dbReference>
<dbReference type="SUPFAM" id="SSF46689">
    <property type="entry name" value="Homeodomain-like"/>
    <property type="match status" value="2"/>
</dbReference>
<keyword evidence="1" id="KW-0805">Transcription regulation</keyword>
<dbReference type="InterPro" id="IPR018062">
    <property type="entry name" value="HTH_AraC-typ_CS"/>
</dbReference>
<dbReference type="Proteomes" id="UP001153387">
    <property type="component" value="Unassembled WGS sequence"/>
</dbReference>
<dbReference type="InterPro" id="IPR018060">
    <property type="entry name" value="HTH_AraC"/>
</dbReference>
<dbReference type="AlphaFoldDB" id="A0A9X4KF06"/>
<evidence type="ECO:0000256" key="3">
    <source>
        <dbReference type="ARBA" id="ARBA00023163"/>
    </source>
</evidence>
<gene>
    <name evidence="5" type="ORF">OMP38_08025</name>
</gene>
<evidence type="ECO:0000313" key="5">
    <source>
        <dbReference type="EMBL" id="MDG0790813.1"/>
    </source>
</evidence>
<dbReference type="GO" id="GO:0043565">
    <property type="term" value="F:sequence-specific DNA binding"/>
    <property type="evidence" value="ECO:0007669"/>
    <property type="project" value="InterPro"/>
</dbReference>
<organism evidence="5 6">
    <name type="scientific">Cohnella ginsengisoli</name>
    <dbReference type="NCBI Taxonomy" id="425004"/>
    <lineage>
        <taxon>Bacteria</taxon>
        <taxon>Bacillati</taxon>
        <taxon>Bacillota</taxon>
        <taxon>Bacilli</taxon>
        <taxon>Bacillales</taxon>
        <taxon>Paenibacillaceae</taxon>
        <taxon>Cohnella</taxon>
    </lineage>
</organism>
<dbReference type="Pfam" id="PF12833">
    <property type="entry name" value="HTH_18"/>
    <property type="match status" value="1"/>
</dbReference>
<keyword evidence="3" id="KW-0804">Transcription</keyword>
<dbReference type="PROSITE" id="PS00041">
    <property type="entry name" value="HTH_ARAC_FAMILY_1"/>
    <property type="match status" value="1"/>
</dbReference>
<dbReference type="InterPro" id="IPR020449">
    <property type="entry name" value="Tscrpt_reg_AraC-type_HTH"/>
</dbReference>
<evidence type="ECO:0000256" key="1">
    <source>
        <dbReference type="ARBA" id="ARBA00023015"/>
    </source>
</evidence>
<comment type="caution">
    <text evidence="5">The sequence shown here is derived from an EMBL/GenBank/DDBJ whole genome shotgun (WGS) entry which is preliminary data.</text>
</comment>
<evidence type="ECO:0000259" key="4">
    <source>
        <dbReference type="PROSITE" id="PS01124"/>
    </source>
</evidence>
<keyword evidence="6" id="KW-1185">Reference proteome</keyword>
<keyword evidence="2" id="KW-0238">DNA-binding</keyword>
<accession>A0A9X4KF06</accession>
<dbReference type="PANTHER" id="PTHR43280">
    <property type="entry name" value="ARAC-FAMILY TRANSCRIPTIONAL REGULATOR"/>
    <property type="match status" value="1"/>
</dbReference>
<dbReference type="EMBL" id="JAPDHZ010000002">
    <property type="protein sequence ID" value="MDG0790813.1"/>
    <property type="molecule type" value="Genomic_DNA"/>
</dbReference>
<dbReference type="InterPro" id="IPR009057">
    <property type="entry name" value="Homeodomain-like_sf"/>
</dbReference>
<sequence length="125" mass="14489">MTRIAEKVARQHRHEAEESDHALIDAVLRLIDENYMTDLNLTDLAERFNYNPSYFSEMFKSKVGKTFIQYVTDARMAQAIRLLEGTELSLWDIAELTGFSNASYFSSKFKRMHGVTPSDYRKGLK</sequence>
<dbReference type="RefSeq" id="WP_277564607.1">
    <property type="nucleotide sequence ID" value="NZ_JAPDHZ010000002.1"/>
</dbReference>
<name>A0A9X4KF06_9BACL</name>
<evidence type="ECO:0000313" key="6">
    <source>
        <dbReference type="Proteomes" id="UP001153387"/>
    </source>
</evidence>
<protein>
    <submittedName>
        <fullName evidence="5">AraC family transcriptional regulator</fullName>
    </submittedName>
</protein>